<dbReference type="SMART" id="SM00849">
    <property type="entry name" value="Lactamase_B"/>
    <property type="match status" value="1"/>
</dbReference>
<sequence>MQIRSFELPPIGTNAILIDNGSHAVLFDAPATAWQTVLPILEAEKLTLDALVLTHGHWDHMIDTATFKGAGIPVWAHEADREWIEDPMRQAAFLPPGYEIPPAKVDRFLAAGEKVQLLGQDAEIRHVPGHSPGNIAIYFPEEECCVVGDAIFAGSVGRPDLPGGDWPTLEHSIKTQLYTLPDATILYPGHGPITSVGQEKKTNPYVRG</sequence>
<dbReference type="CDD" id="cd06262">
    <property type="entry name" value="metallo-hydrolase-like_MBL-fold"/>
    <property type="match status" value="1"/>
</dbReference>
<dbReference type="AlphaFoldDB" id="A0A842HJT2"/>
<dbReference type="RefSeq" id="WP_185677289.1">
    <property type="nucleotide sequence ID" value="NZ_JACHVB010000064.1"/>
</dbReference>
<dbReference type="GO" id="GO:0046872">
    <property type="term" value="F:metal ion binding"/>
    <property type="evidence" value="ECO:0007669"/>
    <property type="project" value="UniProtKB-KW"/>
</dbReference>
<dbReference type="SUPFAM" id="SSF56281">
    <property type="entry name" value="Metallo-hydrolase/oxidoreductase"/>
    <property type="match status" value="1"/>
</dbReference>
<dbReference type="PANTHER" id="PTHR46233">
    <property type="entry name" value="HYDROXYACYLGLUTATHIONE HYDROLASE GLOC"/>
    <property type="match status" value="1"/>
</dbReference>
<evidence type="ECO:0000256" key="3">
    <source>
        <dbReference type="ARBA" id="ARBA00022801"/>
    </source>
</evidence>
<gene>
    <name evidence="6" type="ORF">H5P28_19095</name>
</gene>
<keyword evidence="4" id="KW-0862">Zinc</keyword>
<evidence type="ECO:0000256" key="2">
    <source>
        <dbReference type="ARBA" id="ARBA00022723"/>
    </source>
</evidence>
<proteinExistence type="predicted"/>
<protein>
    <submittedName>
        <fullName evidence="6">MBL fold metallo-hydrolase</fullName>
    </submittedName>
</protein>
<dbReference type="PANTHER" id="PTHR46233:SF3">
    <property type="entry name" value="HYDROXYACYLGLUTATHIONE HYDROLASE GLOC"/>
    <property type="match status" value="1"/>
</dbReference>
<dbReference type="GO" id="GO:0016787">
    <property type="term" value="F:hydrolase activity"/>
    <property type="evidence" value="ECO:0007669"/>
    <property type="project" value="UniProtKB-KW"/>
</dbReference>
<name>A0A842HJT2_9BACT</name>
<evidence type="ECO:0000256" key="4">
    <source>
        <dbReference type="ARBA" id="ARBA00022833"/>
    </source>
</evidence>
<comment type="cofactor">
    <cofactor evidence="1">
        <name>Zn(2+)</name>
        <dbReference type="ChEBI" id="CHEBI:29105"/>
    </cofactor>
</comment>
<comment type="caution">
    <text evidence="6">The sequence shown here is derived from an EMBL/GenBank/DDBJ whole genome shotgun (WGS) entry which is preliminary data.</text>
</comment>
<evidence type="ECO:0000313" key="7">
    <source>
        <dbReference type="Proteomes" id="UP000546464"/>
    </source>
</evidence>
<keyword evidence="7" id="KW-1185">Reference proteome</keyword>
<dbReference type="InterPro" id="IPR036866">
    <property type="entry name" value="RibonucZ/Hydroxyglut_hydro"/>
</dbReference>
<dbReference type="InterPro" id="IPR001279">
    <property type="entry name" value="Metallo-B-lactamas"/>
</dbReference>
<dbReference type="Proteomes" id="UP000546464">
    <property type="component" value="Unassembled WGS sequence"/>
</dbReference>
<dbReference type="Pfam" id="PF00753">
    <property type="entry name" value="Lactamase_B"/>
    <property type="match status" value="1"/>
</dbReference>
<evidence type="ECO:0000256" key="1">
    <source>
        <dbReference type="ARBA" id="ARBA00001947"/>
    </source>
</evidence>
<feature type="domain" description="Metallo-beta-lactamase" evidence="5">
    <location>
        <begin position="12"/>
        <end position="190"/>
    </location>
</feature>
<keyword evidence="2" id="KW-0479">Metal-binding</keyword>
<reference evidence="6 7" key="1">
    <citation type="submission" date="2020-07" db="EMBL/GenBank/DDBJ databases">
        <authorList>
            <person name="Feng X."/>
        </authorList>
    </citation>
    <scope>NUCLEOTIDE SEQUENCE [LARGE SCALE GENOMIC DNA]</scope>
    <source>
        <strain evidence="6 7">JCM31066</strain>
    </source>
</reference>
<organism evidence="6 7">
    <name type="scientific">Ruficoccus amylovorans</name>
    <dbReference type="NCBI Taxonomy" id="1804625"/>
    <lineage>
        <taxon>Bacteria</taxon>
        <taxon>Pseudomonadati</taxon>
        <taxon>Verrucomicrobiota</taxon>
        <taxon>Opitutia</taxon>
        <taxon>Puniceicoccales</taxon>
        <taxon>Cerasicoccaceae</taxon>
        <taxon>Ruficoccus</taxon>
    </lineage>
</organism>
<dbReference type="InterPro" id="IPR051453">
    <property type="entry name" value="MBL_Glyoxalase_II"/>
</dbReference>
<dbReference type="Gene3D" id="3.60.15.10">
    <property type="entry name" value="Ribonuclease Z/Hydroxyacylglutathione hydrolase-like"/>
    <property type="match status" value="1"/>
</dbReference>
<evidence type="ECO:0000313" key="6">
    <source>
        <dbReference type="EMBL" id="MBC2596380.1"/>
    </source>
</evidence>
<accession>A0A842HJT2</accession>
<dbReference type="EMBL" id="JACHVB010000064">
    <property type="protein sequence ID" value="MBC2596380.1"/>
    <property type="molecule type" value="Genomic_DNA"/>
</dbReference>
<keyword evidence="3 6" id="KW-0378">Hydrolase</keyword>
<evidence type="ECO:0000259" key="5">
    <source>
        <dbReference type="SMART" id="SM00849"/>
    </source>
</evidence>